<proteinExistence type="predicted"/>
<sequence length="198" mass="22566">MFWKMLPQESHQDYVLNLRRCHPRAGTFYLQSSRLSSIPTYNLQPAIFFTAYPSESTVGYDNIFLFNPPTTLQETKERRTISPLALQVTSNKKRSLALPANLRDIHQSNFNRVHYEQSHPGSPTSHPSTTNSGADNLLYKGKFSLAGWPFIEYQNSPPQFHDPDYSGSHCVINSTPTICHCMMKFGPRLFYPCCSSPD</sequence>
<dbReference type="AlphaFoldDB" id="A0A5N6WX44"/>
<gene>
    <name evidence="1" type="ORF">BDV39DRAFT_118203</name>
</gene>
<dbReference type="EMBL" id="ML741817">
    <property type="protein sequence ID" value="KAE8324459.1"/>
    <property type="molecule type" value="Genomic_DNA"/>
</dbReference>
<accession>A0A5N6WX44</accession>
<evidence type="ECO:0000313" key="1">
    <source>
        <dbReference type="EMBL" id="KAE8324459.1"/>
    </source>
</evidence>
<reference evidence="2" key="1">
    <citation type="submission" date="2019-04" db="EMBL/GenBank/DDBJ databases">
        <title>Friends and foes A comparative genomics studyof 23 Aspergillus species from section Flavi.</title>
        <authorList>
            <consortium name="DOE Joint Genome Institute"/>
            <person name="Kjaerbolling I."/>
            <person name="Vesth T."/>
            <person name="Frisvad J.C."/>
            <person name="Nybo J.L."/>
            <person name="Theobald S."/>
            <person name="Kildgaard S."/>
            <person name="Isbrandt T."/>
            <person name="Kuo A."/>
            <person name="Sato A."/>
            <person name="Lyhne E.K."/>
            <person name="Kogle M.E."/>
            <person name="Wiebenga A."/>
            <person name="Kun R.S."/>
            <person name="Lubbers R.J."/>
            <person name="Makela M.R."/>
            <person name="Barry K."/>
            <person name="Chovatia M."/>
            <person name="Clum A."/>
            <person name="Daum C."/>
            <person name="Haridas S."/>
            <person name="He G."/>
            <person name="LaButti K."/>
            <person name="Lipzen A."/>
            <person name="Mondo S."/>
            <person name="Riley R."/>
            <person name="Salamov A."/>
            <person name="Simmons B.A."/>
            <person name="Magnuson J.K."/>
            <person name="Henrissat B."/>
            <person name="Mortensen U.H."/>
            <person name="Larsen T.O."/>
            <person name="Devries R.P."/>
            <person name="Grigoriev I.V."/>
            <person name="Machida M."/>
            <person name="Baker S.E."/>
            <person name="Andersen M.R."/>
        </authorList>
    </citation>
    <scope>NUCLEOTIDE SEQUENCE [LARGE SCALE GENOMIC DNA]</scope>
    <source>
        <strain evidence="2">CBS 130017</strain>
    </source>
</reference>
<dbReference type="Proteomes" id="UP000325945">
    <property type="component" value="Unassembled WGS sequence"/>
</dbReference>
<evidence type="ECO:0000313" key="2">
    <source>
        <dbReference type="Proteomes" id="UP000325945"/>
    </source>
</evidence>
<name>A0A5N6WX44_9EURO</name>
<protein>
    <submittedName>
        <fullName evidence="1">Uncharacterized protein</fullName>
    </submittedName>
</protein>
<organism evidence="1 2">
    <name type="scientific">Aspergillus sergii</name>
    <dbReference type="NCBI Taxonomy" id="1034303"/>
    <lineage>
        <taxon>Eukaryota</taxon>
        <taxon>Fungi</taxon>
        <taxon>Dikarya</taxon>
        <taxon>Ascomycota</taxon>
        <taxon>Pezizomycotina</taxon>
        <taxon>Eurotiomycetes</taxon>
        <taxon>Eurotiomycetidae</taxon>
        <taxon>Eurotiales</taxon>
        <taxon>Aspergillaceae</taxon>
        <taxon>Aspergillus</taxon>
        <taxon>Aspergillus subgen. Circumdati</taxon>
    </lineage>
</organism>
<keyword evidence="2" id="KW-1185">Reference proteome</keyword>